<dbReference type="PANTHER" id="PTHR10492:SF57">
    <property type="entry name" value="ATP-DEPENDENT DNA HELICASE"/>
    <property type="match status" value="1"/>
</dbReference>
<comment type="caution">
    <text evidence="1">The sequence shown here is derived from an EMBL/GenBank/DDBJ whole genome shotgun (WGS) entry which is preliminary data.</text>
</comment>
<accession>A0ABN7UL24</accession>
<proteinExistence type="predicted"/>
<name>A0ABN7UL24_GIGMA</name>
<gene>
    <name evidence="1" type="ORF">GMARGA_LOCUS7465</name>
</gene>
<keyword evidence="2" id="KW-1185">Reference proteome</keyword>
<reference evidence="1 2" key="1">
    <citation type="submission" date="2021-06" db="EMBL/GenBank/DDBJ databases">
        <authorList>
            <person name="Kallberg Y."/>
            <person name="Tangrot J."/>
            <person name="Rosling A."/>
        </authorList>
    </citation>
    <scope>NUCLEOTIDE SEQUENCE [LARGE SCALE GENOMIC DNA]</scope>
    <source>
        <strain evidence="1 2">120-4 pot B 10/14</strain>
    </source>
</reference>
<dbReference type="Proteomes" id="UP000789901">
    <property type="component" value="Unassembled WGS sequence"/>
</dbReference>
<organism evidence="1 2">
    <name type="scientific">Gigaspora margarita</name>
    <dbReference type="NCBI Taxonomy" id="4874"/>
    <lineage>
        <taxon>Eukaryota</taxon>
        <taxon>Fungi</taxon>
        <taxon>Fungi incertae sedis</taxon>
        <taxon>Mucoromycota</taxon>
        <taxon>Glomeromycotina</taxon>
        <taxon>Glomeromycetes</taxon>
        <taxon>Diversisporales</taxon>
        <taxon>Gigasporaceae</taxon>
        <taxon>Gigaspora</taxon>
    </lineage>
</organism>
<dbReference type="EMBL" id="CAJVQB010003616">
    <property type="protein sequence ID" value="CAG8613215.1"/>
    <property type="molecule type" value="Genomic_DNA"/>
</dbReference>
<evidence type="ECO:0000313" key="1">
    <source>
        <dbReference type="EMBL" id="CAG8613215.1"/>
    </source>
</evidence>
<evidence type="ECO:0000313" key="2">
    <source>
        <dbReference type="Proteomes" id="UP000789901"/>
    </source>
</evidence>
<sequence>MGRSRKYQKSFDCRAVHNLAPFQTTMHNLYNANYNETTTNSLDNNCNNEQLWWESLSNMSNGNRIQAYTPRWRWPCLTCGAQLLPSERQDFCCNSKIRSLISPLPQLPPTLQNLYINNKDIGHLSYQYNFLFSFMTLGYMGGVIRLSYSHAFIINGHSYHQIHSANLEELMIVNPFVQGLYQLRDTDYPQVQLVIQQATANVEIVASKGDQKEDESLSEEVEMHPEVEQFMIHKCTQRYMRQNKMCCWNYSKPIQENTVINELGHVCYRRCTKHDVNVVLYNAFLLLKLNSHINIEVASTSYIISYLYKYIYKGLDHATVNISVEENKTKAIDEIKNYLNICYLSAMEVVWRIFKYKIVSQTLSVTCLLIHLPNEQIILRGNHNNTCALDLLEDVTENEQCFNEAVLYNYCHLLEEHGIKISQIGLPQPVGYLSEVMHTKTQYNNYNELVAKLREMINQLNSTILESIKSSSIWNTFKINNLQQPIRDALDPEYSQLMDDIGDRISGENVSLTLLNTIYELENAINFIFLMNILNNPIACLKRAILSPLNIEVNLINDTVLQ</sequence>
<dbReference type="PANTHER" id="PTHR10492">
    <property type="match status" value="1"/>
</dbReference>
<protein>
    <submittedName>
        <fullName evidence="1">42066_t:CDS:1</fullName>
    </submittedName>
</protein>